<reference evidence="7 8" key="1">
    <citation type="submission" date="2009-08" db="EMBL/GenBank/DDBJ databases">
        <authorList>
            <person name="Muzny D."/>
            <person name="Qin X."/>
            <person name="Deng J."/>
            <person name="Jiang H."/>
            <person name="Liu Y."/>
            <person name="Qu J."/>
            <person name="Song X.-Z."/>
            <person name="Zhang L."/>
            <person name="Thornton R."/>
            <person name="Coyle M."/>
            <person name="Francisco L."/>
            <person name="Jackson L."/>
            <person name="Javaid M."/>
            <person name="Korchina V."/>
            <person name="Kovar C."/>
            <person name="Mata R."/>
            <person name="Mathew T."/>
            <person name="Ngo R."/>
            <person name="Nguyen L."/>
            <person name="Nguyen N."/>
            <person name="Okwuonu G."/>
            <person name="Ongeri F."/>
            <person name="Pham C."/>
            <person name="Simmons D."/>
            <person name="Wilczek-Boney K."/>
            <person name="Hale W."/>
            <person name="Jakkamsetti A."/>
            <person name="Pham P."/>
            <person name="Ruth R."/>
            <person name="San Lucas F."/>
            <person name="Warren J."/>
            <person name="Zhang J."/>
            <person name="Zhao Z."/>
            <person name="Zhou C."/>
            <person name="Zhu D."/>
            <person name="Lee S."/>
            <person name="Bess C."/>
            <person name="Blankenburg K."/>
            <person name="Forbes L."/>
            <person name="Fu Q."/>
            <person name="Gubbala S."/>
            <person name="Hirani K."/>
            <person name="Jayaseelan J.C."/>
            <person name="Lara F."/>
            <person name="Munidasa M."/>
            <person name="Palculict T."/>
            <person name="Patil S."/>
            <person name="Pu L.-L."/>
            <person name="Saada N."/>
            <person name="Tang L."/>
            <person name="Weissenberger G."/>
            <person name="Zhu Y."/>
            <person name="Hemphill L."/>
            <person name="Shang Y."/>
            <person name="Youmans B."/>
            <person name="Ayvaz T."/>
            <person name="Ross M."/>
            <person name="Santibanez J."/>
            <person name="Aqrawi P."/>
            <person name="Gross S."/>
            <person name="Joshi V."/>
            <person name="Fowler G."/>
            <person name="Nazareth L."/>
            <person name="Reid J."/>
            <person name="Worley K."/>
            <person name="Petrosino J."/>
            <person name="Highlander S."/>
            <person name="Gibbs R."/>
        </authorList>
    </citation>
    <scope>NUCLEOTIDE SEQUENCE [LARGE SCALE GENOMIC DNA]</scope>
    <source>
        <strain evidence="7 8">ATCC 49175</strain>
    </source>
</reference>
<keyword evidence="3 6" id="KW-0812">Transmembrane</keyword>
<feature type="transmembrane region" description="Helical" evidence="6">
    <location>
        <begin position="229"/>
        <end position="248"/>
    </location>
</feature>
<evidence type="ECO:0000256" key="5">
    <source>
        <dbReference type="ARBA" id="ARBA00023136"/>
    </source>
</evidence>
<dbReference type="GO" id="GO:0022857">
    <property type="term" value="F:transmembrane transporter activity"/>
    <property type="evidence" value="ECO:0007669"/>
    <property type="project" value="InterPro"/>
</dbReference>
<feature type="transmembrane region" description="Helical" evidence="6">
    <location>
        <begin position="204"/>
        <end position="223"/>
    </location>
</feature>
<dbReference type="Proteomes" id="UP000005926">
    <property type="component" value="Unassembled WGS sequence"/>
</dbReference>
<feature type="transmembrane region" description="Helical" evidence="6">
    <location>
        <begin position="255"/>
        <end position="275"/>
    </location>
</feature>
<name>C8NEC6_9LACT</name>
<feature type="transmembrane region" description="Helical" evidence="6">
    <location>
        <begin position="281"/>
        <end position="303"/>
    </location>
</feature>
<dbReference type="GeneID" id="78411463"/>
<feature type="transmembrane region" description="Helical" evidence="6">
    <location>
        <begin position="69"/>
        <end position="92"/>
    </location>
</feature>
<feature type="transmembrane region" description="Helical" evidence="6">
    <location>
        <begin position="98"/>
        <end position="120"/>
    </location>
</feature>
<comment type="subcellular location">
    <subcellularLocation>
        <location evidence="1">Cell membrane</location>
        <topology evidence="1">Multi-pass membrane protein</topology>
    </subcellularLocation>
</comment>
<sequence length="319" mass="33592">MDLVTLLQVIVGNMLIYSTPLILTGLGGVFSERSGIVNIGLEGTMVIGAFASAVFNLAFAPQLGAWTPWIALLVAALAGACYSVIHAVATVYLRADHIISGTVLNLLAPALTVFLCRLLYNELGQTEIITNYFGKTTIPVLSSIPIIGQIFFTDTFLLAYLAIGLAFVCSMILNKTKFGLRLRSVGEHPQAADTLGINVYHMRFAGVLISGFLAGIGGAIVAQSITLNFSATTIAGQGFIAMAAMIFGKWNSVSVMLSALLFGLAQSLGVIGNYIPIIKDIPSVGLTIAPYLITIIVLVGFIGKSEGPAANGKNYVKSK</sequence>
<evidence type="ECO:0000313" key="7">
    <source>
        <dbReference type="EMBL" id="EEW38027.1"/>
    </source>
</evidence>
<feature type="transmembrane region" description="Helical" evidence="6">
    <location>
        <begin position="7"/>
        <end position="30"/>
    </location>
</feature>
<comment type="caution">
    <text evidence="7">The sequence shown here is derived from an EMBL/GenBank/DDBJ whole genome shotgun (WGS) entry which is preliminary data.</text>
</comment>
<dbReference type="PANTHER" id="PTHR43370:SF1">
    <property type="entry name" value="GUANOSINE ABC TRANSPORTER PERMEASE PROTEIN NUPQ"/>
    <property type="match status" value="1"/>
</dbReference>
<dbReference type="RefSeq" id="WP_005605266.1">
    <property type="nucleotide sequence ID" value="NZ_CP102283.1"/>
</dbReference>
<keyword evidence="4 6" id="KW-1133">Transmembrane helix</keyword>
<evidence type="ECO:0000256" key="3">
    <source>
        <dbReference type="ARBA" id="ARBA00022692"/>
    </source>
</evidence>
<keyword evidence="8" id="KW-1185">Reference proteome</keyword>
<evidence type="ECO:0000256" key="6">
    <source>
        <dbReference type="SAM" id="Phobius"/>
    </source>
</evidence>
<evidence type="ECO:0000256" key="2">
    <source>
        <dbReference type="ARBA" id="ARBA00022475"/>
    </source>
</evidence>
<evidence type="ECO:0000313" key="8">
    <source>
        <dbReference type="Proteomes" id="UP000005926"/>
    </source>
</evidence>
<dbReference type="Pfam" id="PF02653">
    <property type="entry name" value="BPD_transp_2"/>
    <property type="match status" value="1"/>
</dbReference>
<evidence type="ECO:0000256" key="4">
    <source>
        <dbReference type="ARBA" id="ARBA00022989"/>
    </source>
</evidence>
<dbReference type="GO" id="GO:0005886">
    <property type="term" value="C:plasma membrane"/>
    <property type="evidence" value="ECO:0007669"/>
    <property type="project" value="UniProtKB-SubCell"/>
</dbReference>
<keyword evidence="5 6" id="KW-0472">Membrane</keyword>
<dbReference type="eggNOG" id="COG1079">
    <property type="taxonomic scope" value="Bacteria"/>
</dbReference>
<dbReference type="STRING" id="638301.HMPREF0444_0271"/>
<proteinExistence type="predicted"/>
<protein>
    <submittedName>
        <fullName evidence="7">Branched-chain amino acid ABC transporter, permease protein</fullName>
    </submittedName>
</protein>
<organism evidence="7 8">
    <name type="scientific">Granulicatella adiacens ATCC 49175</name>
    <dbReference type="NCBI Taxonomy" id="638301"/>
    <lineage>
        <taxon>Bacteria</taxon>
        <taxon>Bacillati</taxon>
        <taxon>Bacillota</taxon>
        <taxon>Bacilli</taxon>
        <taxon>Lactobacillales</taxon>
        <taxon>Carnobacteriaceae</taxon>
        <taxon>Granulicatella</taxon>
    </lineage>
</organism>
<dbReference type="CDD" id="cd06580">
    <property type="entry name" value="TM_PBP1_transp_TpRbsC_like"/>
    <property type="match status" value="1"/>
</dbReference>
<feature type="transmembrane region" description="Helical" evidence="6">
    <location>
        <begin position="157"/>
        <end position="174"/>
    </location>
</feature>
<feature type="transmembrane region" description="Helical" evidence="6">
    <location>
        <begin position="36"/>
        <end position="57"/>
    </location>
</feature>
<dbReference type="AlphaFoldDB" id="C8NEC6"/>
<dbReference type="PANTHER" id="PTHR43370">
    <property type="entry name" value="SUGAR ABC TRANSPORTER INTEGRAL MEMBRANE PROTEIN-RELATED"/>
    <property type="match status" value="1"/>
</dbReference>
<dbReference type="HOGENOM" id="CLU_040769_1_2_9"/>
<keyword evidence="2" id="KW-1003">Cell membrane</keyword>
<evidence type="ECO:0000256" key="1">
    <source>
        <dbReference type="ARBA" id="ARBA00004651"/>
    </source>
</evidence>
<dbReference type="EMBL" id="ACKZ01000008">
    <property type="protein sequence ID" value="EEW38027.1"/>
    <property type="molecule type" value="Genomic_DNA"/>
</dbReference>
<accession>C8NEC6</accession>
<feature type="transmembrane region" description="Helical" evidence="6">
    <location>
        <begin position="132"/>
        <end position="151"/>
    </location>
</feature>
<gene>
    <name evidence="7" type="ORF">HMPREF0444_0271</name>
</gene>
<dbReference type="InterPro" id="IPR001851">
    <property type="entry name" value="ABC_transp_permease"/>
</dbReference>